<comment type="similarity">
    <text evidence="7">Belongs to the binding-protein-dependent transport system permease family.</text>
</comment>
<dbReference type="SUPFAM" id="SSF161098">
    <property type="entry name" value="MetI-like"/>
    <property type="match status" value="1"/>
</dbReference>
<evidence type="ECO:0000259" key="8">
    <source>
        <dbReference type="PROSITE" id="PS50928"/>
    </source>
</evidence>
<evidence type="ECO:0000256" key="2">
    <source>
        <dbReference type="ARBA" id="ARBA00022448"/>
    </source>
</evidence>
<evidence type="ECO:0000256" key="4">
    <source>
        <dbReference type="ARBA" id="ARBA00022692"/>
    </source>
</evidence>
<evidence type="ECO:0000256" key="3">
    <source>
        <dbReference type="ARBA" id="ARBA00022475"/>
    </source>
</evidence>
<dbReference type="Gene3D" id="1.10.3720.10">
    <property type="entry name" value="MetI-like"/>
    <property type="match status" value="1"/>
</dbReference>
<keyword evidence="5 7" id="KW-1133">Transmembrane helix</keyword>
<keyword evidence="6 7" id="KW-0472">Membrane</keyword>
<dbReference type="RefSeq" id="WP_074256755.1">
    <property type="nucleotide sequence ID" value="NZ_FSRL01000001.1"/>
</dbReference>
<proteinExistence type="inferred from homology"/>
<accession>A0A1N6GTX3</accession>
<dbReference type="Proteomes" id="UP000184932">
    <property type="component" value="Unassembled WGS sequence"/>
</dbReference>
<protein>
    <submittedName>
        <fullName evidence="9">NitT/TauT family transport system permease protein</fullName>
    </submittedName>
</protein>
<dbReference type="PROSITE" id="PS50928">
    <property type="entry name" value="ABC_TM1"/>
    <property type="match status" value="1"/>
</dbReference>
<gene>
    <name evidence="9" type="ORF">SAMN05444002_2775</name>
</gene>
<evidence type="ECO:0000313" key="10">
    <source>
        <dbReference type="Proteomes" id="UP000184932"/>
    </source>
</evidence>
<evidence type="ECO:0000256" key="7">
    <source>
        <dbReference type="RuleBase" id="RU363032"/>
    </source>
</evidence>
<feature type="transmembrane region" description="Helical" evidence="7">
    <location>
        <begin position="7"/>
        <end position="29"/>
    </location>
</feature>
<feature type="transmembrane region" description="Helical" evidence="7">
    <location>
        <begin position="97"/>
        <end position="117"/>
    </location>
</feature>
<dbReference type="GO" id="GO:0055085">
    <property type="term" value="P:transmembrane transport"/>
    <property type="evidence" value="ECO:0007669"/>
    <property type="project" value="InterPro"/>
</dbReference>
<evidence type="ECO:0000313" key="9">
    <source>
        <dbReference type="EMBL" id="SIO10963.1"/>
    </source>
</evidence>
<keyword evidence="3" id="KW-1003">Cell membrane</keyword>
<dbReference type="InterPro" id="IPR035906">
    <property type="entry name" value="MetI-like_sf"/>
</dbReference>
<name>A0A1N6GTX3_9RHOB</name>
<evidence type="ECO:0000256" key="1">
    <source>
        <dbReference type="ARBA" id="ARBA00004651"/>
    </source>
</evidence>
<comment type="subcellular location">
    <subcellularLocation>
        <location evidence="1 7">Cell membrane</location>
        <topology evidence="1 7">Multi-pass membrane protein</topology>
    </subcellularLocation>
</comment>
<feature type="transmembrane region" description="Helical" evidence="7">
    <location>
        <begin position="123"/>
        <end position="142"/>
    </location>
</feature>
<feature type="transmembrane region" description="Helical" evidence="7">
    <location>
        <begin position="211"/>
        <end position="232"/>
    </location>
</feature>
<dbReference type="PANTHER" id="PTHR30151">
    <property type="entry name" value="ALKANE SULFONATE ABC TRANSPORTER-RELATED, MEMBRANE SUBUNIT"/>
    <property type="match status" value="1"/>
</dbReference>
<dbReference type="OrthoDB" id="7856646at2"/>
<feature type="domain" description="ABC transmembrane type-1" evidence="8">
    <location>
        <begin position="57"/>
        <end position="242"/>
    </location>
</feature>
<dbReference type="Pfam" id="PF00528">
    <property type="entry name" value="BPD_transp_1"/>
    <property type="match status" value="1"/>
</dbReference>
<feature type="transmembrane region" description="Helical" evidence="7">
    <location>
        <begin position="163"/>
        <end position="191"/>
    </location>
</feature>
<sequence length="253" mass="27472">MALRNLAMGAAGFGIVFAVWYVIWLSGLVNRDLVPRPDEVLMRMIYDFREAGLLWDILSSVGRVLAGMSIGVTLAIPTGFVLAWYPKVGDLFQPVINAFRAIPPIALSPLVIVYLGIGEVARGSILVYAAFFTSLVVIYEGVSAIEEIYVRAARALGAKDREIFYKVAIPLVIPQVFVALRLALGVCWGTLVAAELLAAERGLGAVIQNAGNYFIIPDIYVGIACIGAIALAMDSGIRKLMRVAVSWQERVER</sequence>
<dbReference type="CDD" id="cd06261">
    <property type="entry name" value="TM_PBP2"/>
    <property type="match status" value="1"/>
</dbReference>
<dbReference type="PANTHER" id="PTHR30151:SF0">
    <property type="entry name" value="ABC TRANSPORTER PERMEASE PROTEIN MJ0413-RELATED"/>
    <property type="match status" value="1"/>
</dbReference>
<reference evidence="10" key="1">
    <citation type="submission" date="2016-11" db="EMBL/GenBank/DDBJ databases">
        <authorList>
            <person name="Varghese N."/>
            <person name="Submissions S."/>
        </authorList>
    </citation>
    <scope>NUCLEOTIDE SEQUENCE [LARGE SCALE GENOMIC DNA]</scope>
    <source>
        <strain evidence="10">DSM 29440</strain>
    </source>
</reference>
<keyword evidence="2 7" id="KW-0813">Transport</keyword>
<dbReference type="InterPro" id="IPR000515">
    <property type="entry name" value="MetI-like"/>
</dbReference>
<evidence type="ECO:0000256" key="5">
    <source>
        <dbReference type="ARBA" id="ARBA00022989"/>
    </source>
</evidence>
<keyword evidence="4 7" id="KW-0812">Transmembrane</keyword>
<dbReference type="STRING" id="1217970.SAMN05444002_2775"/>
<dbReference type="AlphaFoldDB" id="A0A1N6GTX3"/>
<dbReference type="EMBL" id="FSRL01000001">
    <property type="protein sequence ID" value="SIO10963.1"/>
    <property type="molecule type" value="Genomic_DNA"/>
</dbReference>
<evidence type="ECO:0000256" key="6">
    <source>
        <dbReference type="ARBA" id="ARBA00023136"/>
    </source>
</evidence>
<feature type="transmembrane region" description="Helical" evidence="7">
    <location>
        <begin position="64"/>
        <end position="85"/>
    </location>
</feature>
<keyword evidence="10" id="KW-1185">Reference proteome</keyword>
<organism evidence="9 10">
    <name type="scientific">Vannielia litorea</name>
    <dbReference type="NCBI Taxonomy" id="1217970"/>
    <lineage>
        <taxon>Bacteria</taxon>
        <taxon>Pseudomonadati</taxon>
        <taxon>Pseudomonadota</taxon>
        <taxon>Alphaproteobacteria</taxon>
        <taxon>Rhodobacterales</taxon>
        <taxon>Paracoccaceae</taxon>
        <taxon>Vannielia</taxon>
    </lineage>
</organism>
<dbReference type="GO" id="GO:0005886">
    <property type="term" value="C:plasma membrane"/>
    <property type="evidence" value="ECO:0007669"/>
    <property type="project" value="UniProtKB-SubCell"/>
</dbReference>